<keyword evidence="7" id="KW-0175">Coiled coil</keyword>
<accession>A0ABP8DT30</accession>
<dbReference type="PANTHER" id="PTHR45783">
    <property type="entry name" value="KINESIN LIGHT CHAIN"/>
    <property type="match status" value="1"/>
</dbReference>
<evidence type="ECO:0000256" key="1">
    <source>
        <dbReference type="ARBA" id="ARBA00004245"/>
    </source>
</evidence>
<comment type="similarity">
    <text evidence="2">Belongs to the kinesin light chain family.</text>
</comment>
<keyword evidence="9" id="KW-0206">Cytoskeleton</keyword>
<dbReference type="Gene3D" id="1.25.40.10">
    <property type="entry name" value="Tetratricopeptide repeat domain"/>
    <property type="match status" value="2"/>
</dbReference>
<reference evidence="11" key="1">
    <citation type="journal article" date="2019" name="Int. J. Syst. Evol. Microbiol.">
        <title>The Global Catalogue of Microorganisms (GCM) 10K type strain sequencing project: providing services to taxonomists for standard genome sequencing and annotation.</title>
        <authorList>
            <consortium name="The Broad Institute Genomics Platform"/>
            <consortium name="The Broad Institute Genome Sequencing Center for Infectious Disease"/>
            <person name="Wu L."/>
            <person name="Ma J."/>
        </authorList>
    </citation>
    <scope>NUCLEOTIDE SEQUENCE [LARGE SCALE GENOMIC DNA]</scope>
    <source>
        <strain evidence="11">JCM 17441</strain>
    </source>
</reference>
<dbReference type="Pfam" id="PF13374">
    <property type="entry name" value="TPR_10"/>
    <property type="match status" value="1"/>
</dbReference>
<proteinExistence type="inferred from homology"/>
<evidence type="ECO:0000256" key="5">
    <source>
        <dbReference type="ARBA" id="ARBA00022737"/>
    </source>
</evidence>
<dbReference type="InterPro" id="IPR019734">
    <property type="entry name" value="TPR_rpt"/>
</dbReference>
<dbReference type="SMART" id="SM00028">
    <property type="entry name" value="TPR"/>
    <property type="match status" value="6"/>
</dbReference>
<keyword evidence="8" id="KW-0505">Motor protein</keyword>
<dbReference type="RefSeq" id="WP_345142026.1">
    <property type="nucleotide sequence ID" value="NZ_BAABAT010000062.1"/>
</dbReference>
<keyword evidence="6" id="KW-0802">TPR repeat</keyword>
<gene>
    <name evidence="10" type="ORF">GCM10022255_105390</name>
</gene>
<keyword evidence="11" id="KW-1185">Reference proteome</keyword>
<dbReference type="SUPFAM" id="SSF48452">
    <property type="entry name" value="TPR-like"/>
    <property type="match status" value="3"/>
</dbReference>
<evidence type="ECO:0000313" key="10">
    <source>
        <dbReference type="EMBL" id="GAA4263180.1"/>
    </source>
</evidence>
<evidence type="ECO:0000256" key="9">
    <source>
        <dbReference type="ARBA" id="ARBA00023212"/>
    </source>
</evidence>
<organism evidence="10 11">
    <name type="scientific">Dactylosporangium darangshiense</name>
    <dbReference type="NCBI Taxonomy" id="579108"/>
    <lineage>
        <taxon>Bacteria</taxon>
        <taxon>Bacillati</taxon>
        <taxon>Actinomycetota</taxon>
        <taxon>Actinomycetes</taxon>
        <taxon>Micromonosporales</taxon>
        <taxon>Micromonosporaceae</taxon>
        <taxon>Dactylosporangium</taxon>
    </lineage>
</organism>
<dbReference type="EMBL" id="BAABAT010000062">
    <property type="protein sequence ID" value="GAA4263180.1"/>
    <property type="molecule type" value="Genomic_DNA"/>
</dbReference>
<comment type="caution">
    <text evidence="10">The sequence shown here is derived from an EMBL/GenBank/DDBJ whole genome shotgun (WGS) entry which is preliminary data.</text>
</comment>
<dbReference type="Pfam" id="PF13424">
    <property type="entry name" value="TPR_12"/>
    <property type="match status" value="3"/>
</dbReference>
<evidence type="ECO:0000256" key="7">
    <source>
        <dbReference type="ARBA" id="ARBA00023054"/>
    </source>
</evidence>
<evidence type="ECO:0000256" key="8">
    <source>
        <dbReference type="ARBA" id="ARBA00023175"/>
    </source>
</evidence>
<evidence type="ECO:0000256" key="3">
    <source>
        <dbReference type="ARBA" id="ARBA00022490"/>
    </source>
</evidence>
<evidence type="ECO:0000256" key="4">
    <source>
        <dbReference type="ARBA" id="ARBA00022701"/>
    </source>
</evidence>
<keyword evidence="4" id="KW-0493">Microtubule</keyword>
<dbReference type="InterPro" id="IPR002151">
    <property type="entry name" value="Kinesin_light"/>
</dbReference>
<evidence type="ECO:0000256" key="6">
    <source>
        <dbReference type="ARBA" id="ARBA00022803"/>
    </source>
</evidence>
<protein>
    <recommendedName>
        <fullName evidence="12">Tetratricopeptide repeat protein</fullName>
    </recommendedName>
</protein>
<evidence type="ECO:0008006" key="12">
    <source>
        <dbReference type="Google" id="ProtNLM"/>
    </source>
</evidence>
<keyword evidence="5" id="KW-0677">Repeat</keyword>
<dbReference type="Proteomes" id="UP001500620">
    <property type="component" value="Unassembled WGS sequence"/>
</dbReference>
<dbReference type="InterPro" id="IPR011990">
    <property type="entry name" value="TPR-like_helical_dom_sf"/>
</dbReference>
<evidence type="ECO:0000256" key="2">
    <source>
        <dbReference type="ARBA" id="ARBA00009622"/>
    </source>
</evidence>
<comment type="subcellular location">
    <subcellularLocation>
        <location evidence="1">Cytoplasm</location>
        <location evidence="1">Cytoskeleton</location>
    </subcellularLocation>
</comment>
<name>A0ABP8DT30_9ACTN</name>
<sequence>MTAPPDPVDEAVARHAAALTAWDEGRYAETVRLCRRALELLEAQAGAGHPDVANVLTLLAGAQDELGAHREAEAGHRRAVAVLAAFPHAGGDLLRLRVQAALGLAGCLRRQGRYAESERLYRAARDDAAGCTELELAPLHNDLGVLHRFAGRLDEAHACYARARAALEAAHGPDAPELAPVWHNLAGLAHARGEPAEGVAYARRSLALHRLAYPPGHPAIAADEAQLAALLHAAGHPAEAEPLLRAAIATLAAPGRYGPDHIDVLAALHNLAAVRADLGDKAEAAALYRRALDGKRRTLGPDHPETVLTLTSLSAVIAPAGPV</sequence>
<dbReference type="PANTHER" id="PTHR45783:SF3">
    <property type="entry name" value="KINESIN LIGHT CHAIN"/>
    <property type="match status" value="1"/>
</dbReference>
<evidence type="ECO:0000313" key="11">
    <source>
        <dbReference type="Proteomes" id="UP001500620"/>
    </source>
</evidence>
<keyword evidence="3" id="KW-0963">Cytoplasm</keyword>